<evidence type="ECO:0000259" key="8">
    <source>
        <dbReference type="PROSITE" id="PS00651"/>
    </source>
</evidence>
<comment type="similarity">
    <text evidence="1 7">Belongs to the bacterial ribosomal protein bL9 family.</text>
</comment>
<dbReference type="InterPro" id="IPR036935">
    <property type="entry name" value="Ribosomal_bL9_N_sf"/>
</dbReference>
<dbReference type="Gene3D" id="3.10.430.100">
    <property type="entry name" value="Ribosomal protein L9, C-terminal domain"/>
    <property type="match status" value="1"/>
</dbReference>
<keyword evidence="2 7" id="KW-0699">rRNA-binding</keyword>
<dbReference type="SUPFAM" id="SSF55653">
    <property type="entry name" value="Ribosomal protein L9 C-domain"/>
    <property type="match status" value="1"/>
</dbReference>
<keyword evidence="4 7" id="KW-0689">Ribosomal protein</keyword>
<dbReference type="SUPFAM" id="SSF55658">
    <property type="entry name" value="L9 N-domain-like"/>
    <property type="match status" value="1"/>
</dbReference>
<dbReference type="PANTHER" id="PTHR21368">
    <property type="entry name" value="50S RIBOSOMAL PROTEIN L9"/>
    <property type="match status" value="1"/>
</dbReference>
<evidence type="ECO:0000313" key="10">
    <source>
        <dbReference type="Proteomes" id="UP000230914"/>
    </source>
</evidence>
<dbReference type="NCBIfam" id="TIGR00158">
    <property type="entry name" value="L9"/>
    <property type="match status" value="1"/>
</dbReference>
<dbReference type="Pfam" id="PF03948">
    <property type="entry name" value="Ribosomal_L9_C"/>
    <property type="match status" value="1"/>
</dbReference>
<dbReference type="GO" id="GO:0005840">
    <property type="term" value="C:ribosome"/>
    <property type="evidence" value="ECO:0007669"/>
    <property type="project" value="UniProtKB-KW"/>
</dbReference>
<proteinExistence type="inferred from homology"/>
<dbReference type="InterPro" id="IPR000244">
    <property type="entry name" value="Ribosomal_bL9"/>
</dbReference>
<evidence type="ECO:0000256" key="6">
    <source>
        <dbReference type="ARBA" id="ARBA00035292"/>
    </source>
</evidence>
<evidence type="ECO:0000256" key="7">
    <source>
        <dbReference type="HAMAP-Rule" id="MF_00503"/>
    </source>
</evidence>
<name>A0A2G6K841_9ACTN</name>
<dbReference type="InterPro" id="IPR020594">
    <property type="entry name" value="Ribosomal_bL9_bac/chp"/>
</dbReference>
<comment type="caution">
    <text evidence="9">The sequence shown here is derived from an EMBL/GenBank/DDBJ whole genome shotgun (WGS) entry which is preliminary data.</text>
</comment>
<gene>
    <name evidence="7" type="primary">rplI</name>
    <name evidence="9" type="ORF">CSA55_04800</name>
</gene>
<organism evidence="9 10">
    <name type="scientific">Ilumatobacter coccineus</name>
    <dbReference type="NCBI Taxonomy" id="467094"/>
    <lineage>
        <taxon>Bacteria</taxon>
        <taxon>Bacillati</taxon>
        <taxon>Actinomycetota</taxon>
        <taxon>Acidimicrobiia</taxon>
        <taxon>Acidimicrobiales</taxon>
        <taxon>Ilumatobacteraceae</taxon>
        <taxon>Ilumatobacter</taxon>
    </lineage>
</organism>
<dbReference type="HAMAP" id="MF_00503">
    <property type="entry name" value="Ribosomal_bL9"/>
    <property type="match status" value="1"/>
</dbReference>
<dbReference type="InterPro" id="IPR036791">
    <property type="entry name" value="Ribosomal_bL9_C_sf"/>
</dbReference>
<dbReference type="EMBL" id="PDSL01000064">
    <property type="protein sequence ID" value="PIE31837.1"/>
    <property type="molecule type" value="Genomic_DNA"/>
</dbReference>
<dbReference type="InterPro" id="IPR009027">
    <property type="entry name" value="Ribosomal_bL9/RNase_H1_N"/>
</dbReference>
<dbReference type="GO" id="GO:1990904">
    <property type="term" value="C:ribonucleoprotein complex"/>
    <property type="evidence" value="ECO:0007669"/>
    <property type="project" value="UniProtKB-KW"/>
</dbReference>
<evidence type="ECO:0000256" key="1">
    <source>
        <dbReference type="ARBA" id="ARBA00010605"/>
    </source>
</evidence>
<evidence type="ECO:0000256" key="2">
    <source>
        <dbReference type="ARBA" id="ARBA00022730"/>
    </source>
</evidence>
<protein>
    <recommendedName>
        <fullName evidence="6 7">Large ribosomal subunit protein bL9</fullName>
    </recommendedName>
</protein>
<dbReference type="PROSITE" id="PS00651">
    <property type="entry name" value="RIBOSOMAL_L9"/>
    <property type="match status" value="1"/>
</dbReference>
<dbReference type="InterPro" id="IPR020070">
    <property type="entry name" value="Ribosomal_bL9_N"/>
</dbReference>
<dbReference type="GO" id="GO:0003735">
    <property type="term" value="F:structural constituent of ribosome"/>
    <property type="evidence" value="ECO:0007669"/>
    <property type="project" value="InterPro"/>
</dbReference>
<evidence type="ECO:0000256" key="4">
    <source>
        <dbReference type="ARBA" id="ARBA00022980"/>
    </source>
</evidence>
<evidence type="ECO:0000256" key="5">
    <source>
        <dbReference type="ARBA" id="ARBA00023274"/>
    </source>
</evidence>
<accession>A0A2G6K841</accession>
<reference evidence="9 10" key="1">
    <citation type="submission" date="2017-10" db="EMBL/GenBank/DDBJ databases">
        <title>Novel microbial diversity and functional potential in the marine mammal oral microbiome.</title>
        <authorList>
            <person name="Dudek N.K."/>
            <person name="Sun C.L."/>
            <person name="Burstein D."/>
            <person name="Kantor R.S."/>
            <person name="Aliaga Goltsman D.S."/>
            <person name="Bik E.M."/>
            <person name="Thomas B.C."/>
            <person name="Banfield J.F."/>
            <person name="Relman D.A."/>
        </authorList>
    </citation>
    <scope>NUCLEOTIDE SEQUENCE [LARGE SCALE GENOMIC DNA]</scope>
    <source>
        <strain evidence="9">DOLJORAL78_61_10</strain>
    </source>
</reference>
<dbReference type="InterPro" id="IPR020069">
    <property type="entry name" value="Ribosomal_bL9_C"/>
</dbReference>
<dbReference type="AlphaFoldDB" id="A0A2G6K841"/>
<keyword evidence="3 7" id="KW-0694">RNA-binding</keyword>
<dbReference type="Pfam" id="PF01281">
    <property type="entry name" value="Ribosomal_L9_N"/>
    <property type="match status" value="1"/>
</dbReference>
<comment type="function">
    <text evidence="7">Binds to the 23S rRNA.</text>
</comment>
<dbReference type="GO" id="GO:0019843">
    <property type="term" value="F:rRNA binding"/>
    <property type="evidence" value="ECO:0007669"/>
    <property type="project" value="UniProtKB-UniRule"/>
</dbReference>
<sequence>MQVVLRNHVEGLGKRGDIVDVAPGYARNFLFPQGHAIKASPGTIAQAARMRRARDLKEQNDREAATAVASALVPKVITISAKASDEGRLFGSVSAADVSTAVAEQTGIEIDRKAIQIDDPIKTVGDHAVTAVLHTDVSFPIRLEVVASE</sequence>
<dbReference type="GO" id="GO:0006412">
    <property type="term" value="P:translation"/>
    <property type="evidence" value="ECO:0007669"/>
    <property type="project" value="UniProtKB-UniRule"/>
</dbReference>
<dbReference type="Gene3D" id="3.40.5.10">
    <property type="entry name" value="Ribosomal protein L9, N-terminal domain"/>
    <property type="match status" value="1"/>
</dbReference>
<evidence type="ECO:0000256" key="3">
    <source>
        <dbReference type="ARBA" id="ARBA00022884"/>
    </source>
</evidence>
<dbReference type="Proteomes" id="UP000230914">
    <property type="component" value="Unassembled WGS sequence"/>
</dbReference>
<keyword evidence="5 7" id="KW-0687">Ribonucleoprotein</keyword>
<evidence type="ECO:0000313" key="9">
    <source>
        <dbReference type="EMBL" id="PIE31837.1"/>
    </source>
</evidence>
<feature type="domain" description="Ribosomal protein L9" evidence="8">
    <location>
        <begin position="13"/>
        <end position="40"/>
    </location>
</feature>